<dbReference type="AlphaFoldDB" id="A0A1F6AB71"/>
<name>A0A1F6AB71_9BACT</name>
<accession>A0A1F6AB71</accession>
<sequence length="224" mass="26217">MDKLLALKKEQQSGISVIQIVREEYEMVLLNRIFDSNMGKKLVFRGGTALRLAYGSPRFSDDLDFSQLEDIKVRDFQDWCRLTAEFNPNLELVEALKKQFTLFALYKVKDPAIPATISIKIEISRRLEGFKKDKDYILMRLKSEITPLTVLAQVASLERIEKEKRSISPFRIRDIFDLWFIGQKLDKKYPMDFSGLNAKEVKRELNRLLTIGSRRLIEPWLPKE</sequence>
<proteinExistence type="predicted"/>
<organism evidence="1 2">
    <name type="scientific">Candidatus Gottesmanbacteria bacterium RIFCSPHIGHO2_02_FULL_40_13</name>
    <dbReference type="NCBI Taxonomy" id="1798384"/>
    <lineage>
        <taxon>Bacteria</taxon>
        <taxon>Candidatus Gottesmaniibacteriota</taxon>
    </lineage>
</organism>
<reference evidence="1 2" key="1">
    <citation type="journal article" date="2016" name="Nat. Commun.">
        <title>Thousands of microbial genomes shed light on interconnected biogeochemical processes in an aquifer system.</title>
        <authorList>
            <person name="Anantharaman K."/>
            <person name="Brown C.T."/>
            <person name="Hug L.A."/>
            <person name="Sharon I."/>
            <person name="Castelle C.J."/>
            <person name="Probst A.J."/>
            <person name="Thomas B.C."/>
            <person name="Singh A."/>
            <person name="Wilkins M.J."/>
            <person name="Karaoz U."/>
            <person name="Brodie E.L."/>
            <person name="Williams K.H."/>
            <person name="Hubbard S.S."/>
            <person name="Banfield J.F."/>
        </authorList>
    </citation>
    <scope>NUCLEOTIDE SEQUENCE [LARGE SCALE GENOMIC DNA]</scope>
</reference>
<evidence type="ECO:0000313" key="1">
    <source>
        <dbReference type="EMBL" id="OGG21836.1"/>
    </source>
</evidence>
<evidence type="ECO:0008006" key="3">
    <source>
        <dbReference type="Google" id="ProtNLM"/>
    </source>
</evidence>
<dbReference type="Pfam" id="PF08843">
    <property type="entry name" value="AbiEii"/>
    <property type="match status" value="1"/>
</dbReference>
<dbReference type="Proteomes" id="UP000177092">
    <property type="component" value="Unassembled WGS sequence"/>
</dbReference>
<gene>
    <name evidence="1" type="ORF">A3D03_04935</name>
</gene>
<dbReference type="InterPro" id="IPR014942">
    <property type="entry name" value="AbiEii"/>
</dbReference>
<dbReference type="EMBL" id="MFJN01000015">
    <property type="protein sequence ID" value="OGG21836.1"/>
    <property type="molecule type" value="Genomic_DNA"/>
</dbReference>
<dbReference type="STRING" id="1798384.A3D03_04935"/>
<comment type="caution">
    <text evidence="1">The sequence shown here is derived from an EMBL/GenBank/DDBJ whole genome shotgun (WGS) entry which is preliminary data.</text>
</comment>
<evidence type="ECO:0000313" key="2">
    <source>
        <dbReference type="Proteomes" id="UP000177092"/>
    </source>
</evidence>
<protein>
    <recommendedName>
        <fullName evidence="3">Nucleotidyl transferase AbiEii/AbiGii toxin family protein</fullName>
    </recommendedName>
</protein>
<dbReference type="Gene3D" id="3.10.450.620">
    <property type="entry name" value="JHP933, nucleotidyltransferase-like core domain"/>
    <property type="match status" value="1"/>
</dbReference>